<evidence type="ECO:0000256" key="17">
    <source>
        <dbReference type="PIRSR" id="PIRSR006769-2"/>
    </source>
</evidence>
<dbReference type="FunFam" id="3.40.140.10:FF:000025">
    <property type="entry name" value="Riboflavin biosynthesis protein RibD"/>
    <property type="match status" value="1"/>
</dbReference>
<protein>
    <recommendedName>
        <fullName evidence="15">Riboflavin biosynthesis protein RibD</fullName>
    </recommendedName>
    <domain>
        <recommendedName>
            <fullName evidence="15">Diaminohydroxyphosphoribosylaminopyrimidine deaminase</fullName>
            <shortName evidence="15">DRAP deaminase</shortName>
            <ecNumber evidence="15">3.5.4.26</ecNumber>
        </recommendedName>
        <alternativeName>
            <fullName evidence="15">Riboflavin-specific deaminase</fullName>
        </alternativeName>
    </domain>
    <domain>
        <recommendedName>
            <fullName evidence="15">5-amino-6-(5-phosphoribosylamino)uracil reductase</fullName>
            <ecNumber evidence="15">1.1.1.193</ecNumber>
        </recommendedName>
        <alternativeName>
            <fullName evidence="15">HTP reductase</fullName>
        </alternativeName>
    </domain>
</protein>
<dbReference type="InterPro" id="IPR016192">
    <property type="entry name" value="APOBEC/CMP_deaminase_Zn-bd"/>
</dbReference>
<comment type="catalytic activity">
    <reaction evidence="14 15">
        <text>2,5-diamino-6-hydroxy-4-(5-phosphoribosylamino)-pyrimidine + H2O + H(+) = 5-amino-6-(5-phospho-D-ribosylamino)uracil + NH4(+)</text>
        <dbReference type="Rhea" id="RHEA:21868"/>
        <dbReference type="ChEBI" id="CHEBI:15377"/>
        <dbReference type="ChEBI" id="CHEBI:15378"/>
        <dbReference type="ChEBI" id="CHEBI:28938"/>
        <dbReference type="ChEBI" id="CHEBI:58453"/>
        <dbReference type="ChEBI" id="CHEBI:58614"/>
        <dbReference type="EC" id="3.5.4.26"/>
    </reaction>
</comment>
<evidence type="ECO:0000313" key="20">
    <source>
        <dbReference type="EMBL" id="MBD1378677.1"/>
    </source>
</evidence>
<feature type="binding site" evidence="17">
    <location>
        <position position="291"/>
    </location>
    <ligand>
        <name>substrate</name>
    </ligand>
</feature>
<organism evidence="20 21">
    <name type="scientific">Metabacillus arenae</name>
    <dbReference type="NCBI Taxonomy" id="2771434"/>
    <lineage>
        <taxon>Bacteria</taxon>
        <taxon>Bacillati</taxon>
        <taxon>Bacillota</taxon>
        <taxon>Bacilli</taxon>
        <taxon>Bacillales</taxon>
        <taxon>Bacillaceae</taxon>
        <taxon>Metabacillus</taxon>
    </lineage>
</organism>
<evidence type="ECO:0000259" key="19">
    <source>
        <dbReference type="PROSITE" id="PS51747"/>
    </source>
</evidence>
<dbReference type="InterPro" id="IPR016193">
    <property type="entry name" value="Cytidine_deaminase-like"/>
</dbReference>
<evidence type="ECO:0000256" key="12">
    <source>
        <dbReference type="ARBA" id="ARBA00023268"/>
    </source>
</evidence>
<dbReference type="InterPro" id="IPR002125">
    <property type="entry name" value="CMP_dCMP_dom"/>
</dbReference>
<reference evidence="20" key="1">
    <citation type="submission" date="2020-09" db="EMBL/GenBank/DDBJ databases">
        <title>A novel bacterium of genus Bacillus, isolated from South China Sea.</title>
        <authorList>
            <person name="Huang H."/>
            <person name="Mo K."/>
            <person name="Hu Y."/>
        </authorList>
    </citation>
    <scope>NUCLEOTIDE SEQUENCE</scope>
    <source>
        <strain evidence="20">IB182487</strain>
    </source>
</reference>
<keyword evidence="12" id="KW-0511">Multifunctional enzyme</keyword>
<dbReference type="Proteomes" id="UP000626844">
    <property type="component" value="Unassembled WGS sequence"/>
</dbReference>
<feature type="binding site" evidence="17">
    <location>
        <position position="170"/>
    </location>
    <ligand>
        <name>NADP(+)</name>
        <dbReference type="ChEBI" id="CHEBI:58349"/>
    </ligand>
</feature>
<keyword evidence="8 15" id="KW-0378">Hydrolase</keyword>
<evidence type="ECO:0000256" key="14">
    <source>
        <dbReference type="ARBA" id="ARBA00049886"/>
    </source>
</evidence>
<evidence type="ECO:0000256" key="9">
    <source>
        <dbReference type="ARBA" id="ARBA00022833"/>
    </source>
</evidence>
<dbReference type="InterPro" id="IPR004794">
    <property type="entry name" value="Eubact_RibD"/>
</dbReference>
<dbReference type="GO" id="GO:0009231">
    <property type="term" value="P:riboflavin biosynthetic process"/>
    <property type="evidence" value="ECO:0007669"/>
    <property type="project" value="UniProtKB-KW"/>
</dbReference>
<feature type="binding site" evidence="17">
    <location>
        <position position="168"/>
    </location>
    <ligand>
        <name>substrate</name>
    </ligand>
</feature>
<comment type="function">
    <text evidence="1 15">Converts 2,5-diamino-6-(ribosylamino)-4(3h)-pyrimidinone 5'-phosphate into 5-amino-6-(ribosylamino)-2,4(1h,3h)-pyrimidinedione 5'-phosphate.</text>
</comment>
<evidence type="ECO:0000256" key="18">
    <source>
        <dbReference type="PIRSR" id="PIRSR006769-3"/>
    </source>
</evidence>
<dbReference type="InterPro" id="IPR050765">
    <property type="entry name" value="Riboflavin_Biosynth_HTPR"/>
</dbReference>
<dbReference type="CDD" id="cd01284">
    <property type="entry name" value="Riboflavin_deaminase-reductase"/>
    <property type="match status" value="1"/>
</dbReference>
<proteinExistence type="inferred from homology"/>
<evidence type="ECO:0000256" key="6">
    <source>
        <dbReference type="ARBA" id="ARBA00022619"/>
    </source>
</evidence>
<comment type="pathway">
    <text evidence="3 15">Cofactor biosynthesis; riboflavin biosynthesis; 5-amino-6-(D-ribitylamino)uracil from GTP: step 3/4.</text>
</comment>
<feature type="binding site" evidence="17">
    <location>
        <position position="154"/>
    </location>
    <ligand>
        <name>NADP(+)</name>
        <dbReference type="ChEBI" id="CHEBI:58349"/>
    </ligand>
</feature>
<dbReference type="SUPFAM" id="SSF53927">
    <property type="entry name" value="Cytidine deaminase-like"/>
    <property type="match status" value="1"/>
</dbReference>
<comment type="similarity">
    <text evidence="4 15">In the N-terminal section; belongs to the cytidine and deoxycytidylate deaminase family.</text>
</comment>
<name>A0A926RVZ4_9BACI</name>
<dbReference type="PANTHER" id="PTHR38011:SF7">
    <property type="entry name" value="2,5-DIAMINO-6-RIBOSYLAMINO-4(3H)-PYRIMIDINONE 5'-PHOSPHATE REDUCTASE"/>
    <property type="match status" value="1"/>
</dbReference>
<keyword evidence="6 15" id="KW-0686">Riboflavin biosynthesis</keyword>
<keyword evidence="11 15" id="KW-0560">Oxidoreductase</keyword>
<dbReference type="GO" id="GO:0008703">
    <property type="term" value="F:5-amino-6-(5-phosphoribosylamino)uracil reductase activity"/>
    <property type="evidence" value="ECO:0007669"/>
    <property type="project" value="UniProtKB-EC"/>
</dbReference>
<evidence type="ECO:0000256" key="7">
    <source>
        <dbReference type="ARBA" id="ARBA00022723"/>
    </source>
</evidence>
<feature type="binding site" evidence="17">
    <location>
        <position position="184"/>
    </location>
    <ligand>
        <name>substrate</name>
    </ligand>
</feature>
<dbReference type="GO" id="GO:0050661">
    <property type="term" value="F:NADP binding"/>
    <property type="evidence" value="ECO:0007669"/>
    <property type="project" value="InterPro"/>
</dbReference>
<dbReference type="PANTHER" id="PTHR38011">
    <property type="entry name" value="DIHYDROFOLATE REDUCTASE FAMILY PROTEIN (AFU_ORTHOLOGUE AFUA_8G06820)"/>
    <property type="match status" value="1"/>
</dbReference>
<evidence type="ECO:0000256" key="2">
    <source>
        <dbReference type="ARBA" id="ARBA00004882"/>
    </source>
</evidence>
<keyword evidence="9 15" id="KW-0862">Zinc</keyword>
<feature type="binding site" evidence="17">
    <location>
        <position position="207"/>
    </location>
    <ligand>
        <name>substrate</name>
    </ligand>
</feature>
<feature type="binding site" evidence="17">
    <location>
        <position position="200"/>
    </location>
    <ligand>
        <name>NADP(+)</name>
        <dbReference type="ChEBI" id="CHEBI:58349"/>
    </ligand>
</feature>
<dbReference type="GO" id="GO:0008270">
    <property type="term" value="F:zinc ion binding"/>
    <property type="evidence" value="ECO:0007669"/>
    <property type="project" value="InterPro"/>
</dbReference>
<evidence type="ECO:0000256" key="5">
    <source>
        <dbReference type="ARBA" id="ARBA00007417"/>
    </source>
</evidence>
<evidence type="ECO:0000256" key="13">
    <source>
        <dbReference type="ARBA" id="ARBA00049861"/>
    </source>
</evidence>
<feature type="binding site" evidence="18">
    <location>
        <position position="84"/>
    </location>
    <ligand>
        <name>Zn(2+)</name>
        <dbReference type="ChEBI" id="CHEBI:29105"/>
        <note>catalytic</note>
    </ligand>
</feature>
<dbReference type="NCBIfam" id="TIGR00227">
    <property type="entry name" value="ribD_Cterm"/>
    <property type="match status" value="1"/>
</dbReference>
<evidence type="ECO:0000256" key="1">
    <source>
        <dbReference type="ARBA" id="ARBA00002151"/>
    </source>
</evidence>
<dbReference type="EC" id="1.1.1.193" evidence="15"/>
<comment type="pathway">
    <text evidence="2 15">Cofactor biosynthesis; riboflavin biosynthesis; 5-amino-6-(D-ribitylamino)uracil from GTP: step 2/4.</text>
</comment>
<dbReference type="InterPro" id="IPR002734">
    <property type="entry name" value="RibDG_C"/>
</dbReference>
<feature type="domain" description="CMP/dCMP-type deaminase" evidence="19">
    <location>
        <begin position="1"/>
        <end position="114"/>
    </location>
</feature>
<dbReference type="Gene3D" id="3.40.140.10">
    <property type="entry name" value="Cytidine Deaminase, domain 2"/>
    <property type="match status" value="1"/>
</dbReference>
<dbReference type="Pfam" id="PF01872">
    <property type="entry name" value="RibD_C"/>
    <property type="match status" value="1"/>
</dbReference>
<evidence type="ECO:0000313" key="21">
    <source>
        <dbReference type="Proteomes" id="UP000626844"/>
    </source>
</evidence>
<dbReference type="EMBL" id="JACXAI010000001">
    <property type="protein sequence ID" value="MBD1378677.1"/>
    <property type="molecule type" value="Genomic_DNA"/>
</dbReference>
<comment type="catalytic activity">
    <reaction evidence="13 15">
        <text>5-amino-6-(5-phospho-D-ribitylamino)uracil + NADP(+) = 5-amino-6-(5-phospho-D-ribosylamino)uracil + NADPH + H(+)</text>
        <dbReference type="Rhea" id="RHEA:17845"/>
        <dbReference type="ChEBI" id="CHEBI:15378"/>
        <dbReference type="ChEBI" id="CHEBI:57783"/>
        <dbReference type="ChEBI" id="CHEBI:58349"/>
        <dbReference type="ChEBI" id="CHEBI:58421"/>
        <dbReference type="ChEBI" id="CHEBI:58453"/>
        <dbReference type="EC" id="1.1.1.193"/>
    </reaction>
</comment>
<dbReference type="NCBIfam" id="TIGR00326">
    <property type="entry name" value="eubact_ribD"/>
    <property type="match status" value="1"/>
</dbReference>
<accession>A0A926RVZ4</accession>
<keyword evidence="21" id="KW-1185">Reference proteome</keyword>
<evidence type="ECO:0000256" key="16">
    <source>
        <dbReference type="PIRSR" id="PIRSR006769-1"/>
    </source>
</evidence>
<evidence type="ECO:0000256" key="3">
    <source>
        <dbReference type="ARBA" id="ARBA00004910"/>
    </source>
</evidence>
<dbReference type="Gene3D" id="3.40.430.10">
    <property type="entry name" value="Dihydrofolate Reductase, subunit A"/>
    <property type="match status" value="1"/>
</dbReference>
<gene>
    <name evidence="20" type="primary">ribD</name>
    <name evidence="20" type="ORF">IC621_00405</name>
</gene>
<dbReference type="Pfam" id="PF00383">
    <property type="entry name" value="dCMP_cyt_deam_1"/>
    <property type="match status" value="1"/>
</dbReference>
<feature type="active site" description="Proton donor" evidence="16">
    <location>
        <position position="52"/>
    </location>
</feature>
<comment type="cofactor">
    <cofactor evidence="15 18">
        <name>Zn(2+)</name>
        <dbReference type="ChEBI" id="CHEBI:29105"/>
    </cofactor>
    <text evidence="15 18">Binds 1 zinc ion.</text>
</comment>
<comment type="similarity">
    <text evidence="5 15">In the C-terminal section; belongs to the HTP reductase family.</text>
</comment>
<comment type="caution">
    <text evidence="20">The sequence shown here is derived from an EMBL/GenBank/DDBJ whole genome shotgun (WGS) entry which is preliminary data.</text>
</comment>
<feature type="binding site" evidence="17">
    <location>
        <position position="222"/>
    </location>
    <ligand>
        <name>NADP(+)</name>
        <dbReference type="ChEBI" id="CHEBI:58349"/>
    </ligand>
</feature>
<keyword evidence="10 15" id="KW-0521">NADP</keyword>
<dbReference type="PROSITE" id="PS51747">
    <property type="entry name" value="CYT_DCMP_DEAMINASES_2"/>
    <property type="match status" value="1"/>
</dbReference>
<dbReference type="RefSeq" id="WP_191154653.1">
    <property type="nucleotide sequence ID" value="NZ_JACXAI010000001.1"/>
</dbReference>
<keyword evidence="7 15" id="KW-0479">Metal-binding</keyword>
<dbReference type="PIRSF" id="PIRSF006769">
    <property type="entry name" value="RibD"/>
    <property type="match status" value="1"/>
</dbReference>
<evidence type="ECO:0000256" key="8">
    <source>
        <dbReference type="ARBA" id="ARBA00022801"/>
    </source>
</evidence>
<dbReference type="GO" id="GO:0008835">
    <property type="term" value="F:diaminohydroxyphosphoribosylaminopyrimidine deaminase activity"/>
    <property type="evidence" value="ECO:0007669"/>
    <property type="project" value="UniProtKB-EC"/>
</dbReference>
<dbReference type="PROSITE" id="PS00903">
    <property type="entry name" value="CYT_DCMP_DEAMINASES_1"/>
    <property type="match status" value="1"/>
</dbReference>
<dbReference type="EC" id="3.5.4.26" evidence="15"/>
<evidence type="ECO:0000256" key="11">
    <source>
        <dbReference type="ARBA" id="ARBA00023002"/>
    </source>
</evidence>
<feature type="binding site" evidence="17">
    <location>
        <begin position="293"/>
        <end position="299"/>
    </location>
    <ligand>
        <name>NADP(+)</name>
        <dbReference type="ChEBI" id="CHEBI:58349"/>
    </ligand>
</feature>
<feature type="binding site" evidence="17">
    <location>
        <position position="204"/>
    </location>
    <ligand>
        <name>substrate</name>
    </ligand>
</feature>
<dbReference type="SUPFAM" id="SSF53597">
    <property type="entry name" value="Dihydrofolate reductase-like"/>
    <property type="match status" value="1"/>
</dbReference>
<dbReference type="InterPro" id="IPR024072">
    <property type="entry name" value="DHFR-like_dom_sf"/>
</dbReference>
<evidence type="ECO:0000256" key="15">
    <source>
        <dbReference type="PIRNR" id="PIRNR006769"/>
    </source>
</evidence>
<dbReference type="AlphaFoldDB" id="A0A926RVZ4"/>
<evidence type="ECO:0000256" key="10">
    <source>
        <dbReference type="ARBA" id="ARBA00022857"/>
    </source>
</evidence>
<dbReference type="InterPro" id="IPR011549">
    <property type="entry name" value="RibD_C"/>
</dbReference>
<feature type="binding site" evidence="18">
    <location>
        <position position="50"/>
    </location>
    <ligand>
        <name>Zn(2+)</name>
        <dbReference type="ChEBI" id="CHEBI:29105"/>
        <note>catalytic</note>
    </ligand>
</feature>
<feature type="binding site" evidence="17">
    <location>
        <position position="196"/>
    </location>
    <ligand>
        <name>NADP(+)</name>
        <dbReference type="ChEBI" id="CHEBI:58349"/>
    </ligand>
</feature>
<feature type="binding site" evidence="18">
    <location>
        <position position="75"/>
    </location>
    <ligand>
        <name>Zn(2+)</name>
        <dbReference type="ChEBI" id="CHEBI:29105"/>
        <note>catalytic</note>
    </ligand>
</feature>
<evidence type="ECO:0000256" key="4">
    <source>
        <dbReference type="ARBA" id="ARBA00005259"/>
    </source>
</evidence>
<sequence length="361" mass="39311">MRDDQYMRMAVHLAEQASGQTSPNPMVGAVVVKDGQIVGMGAHLKAGEPHAEVHAIKMAGEKARNATIYVTLEPCSHYGRTPPCAELLINAGIKRCVVAAVDPNPLVAGNGIRIMEDSGIEVSLGVLEQEAKKLNKIFFHYVKTNRPFVTLKAASSLDGKTATKTGDSKWITGEEARIDVHHYREQHDAILVGVQTVLMDDPSLTCRLESPKKQPIRIILDSYLKTPENSKILNDQAAETWIFTTKAAGKEKSAKIREKGVRVIESDEETIRIPNILKFLGEQGISSVFVEGGSTVHSSFLAAKAFNEVVFYFAPKLIGGKDAPTIISGQGFQSMKEVPNLTIKSVSQIGEDIKIIAVPKE</sequence>